<gene>
    <name evidence="1" type="ORF">NM688_g3868</name>
</gene>
<dbReference type="Proteomes" id="UP001148662">
    <property type="component" value="Unassembled WGS sequence"/>
</dbReference>
<accession>A0ACC1T487</accession>
<sequence>MSSPMKTDSPDRPVRSPSPHTPPPRSHFSPVVEHTRGWAGTSLGSPMHLDVSPTPLLFPHQRELRVSGSDNGDSEIDVVPVRGWEIDDDLPARLFRVNQNGPALQSAPKSEPQAPDFDKPAPLEGRTTLYQLLCAPLPKCPPDYSRADGTTVLDGTKKGKPKKLPAKKQLLRIVYVRDTFEDILAELKPQLESEELTIDWSNPQHRDWALQIFPFMTRRGLAKRIRSEKDVELRVWTSIFNPALTAVLAVRLGKIPLLSDDSMDPYLGSAIQKKTGAIPDFLLVDGIHPNEDIPLRGEIKCQHVLKPIIIQKTPRGNEIQDAEQVEDEWEKDPDVEDEVDAGDEADAEDEADVEDEGTVEESSGGVNNVGDGGVVRDEDDARDDNQDEVHAKDEGEDQDDEESVEGVEGRISPSHDEEVEGKHIFEILQAYNQHFERGNATRFIWPSAYETQSKLTKLPPQLWDQLIEAERKGDSEARNFISSYEWTTFVARRYNNLYISDNYGVNDDVILYAVCMIAHSLGVTDAGLRLPKPRTQWWPQGTREKTWPTGVVAETLPQYAKAATMRAAEE</sequence>
<evidence type="ECO:0000313" key="2">
    <source>
        <dbReference type="Proteomes" id="UP001148662"/>
    </source>
</evidence>
<organism evidence="1 2">
    <name type="scientific">Phlebia brevispora</name>
    <dbReference type="NCBI Taxonomy" id="194682"/>
    <lineage>
        <taxon>Eukaryota</taxon>
        <taxon>Fungi</taxon>
        <taxon>Dikarya</taxon>
        <taxon>Basidiomycota</taxon>
        <taxon>Agaricomycotina</taxon>
        <taxon>Agaricomycetes</taxon>
        <taxon>Polyporales</taxon>
        <taxon>Meruliaceae</taxon>
        <taxon>Phlebia</taxon>
    </lineage>
</organism>
<keyword evidence="2" id="KW-1185">Reference proteome</keyword>
<evidence type="ECO:0000313" key="1">
    <source>
        <dbReference type="EMBL" id="KAJ3552973.1"/>
    </source>
</evidence>
<comment type="caution">
    <text evidence="1">The sequence shown here is derived from an EMBL/GenBank/DDBJ whole genome shotgun (WGS) entry which is preliminary data.</text>
</comment>
<dbReference type="EMBL" id="JANHOG010000594">
    <property type="protein sequence ID" value="KAJ3552973.1"/>
    <property type="molecule type" value="Genomic_DNA"/>
</dbReference>
<proteinExistence type="predicted"/>
<name>A0ACC1T487_9APHY</name>
<protein>
    <submittedName>
        <fullName evidence="1">Uncharacterized protein</fullName>
    </submittedName>
</protein>
<reference evidence="1" key="1">
    <citation type="submission" date="2022-07" db="EMBL/GenBank/DDBJ databases">
        <title>Genome Sequence of Phlebia brevispora.</title>
        <authorList>
            <person name="Buettner E."/>
        </authorList>
    </citation>
    <scope>NUCLEOTIDE SEQUENCE</scope>
    <source>
        <strain evidence="1">MPL23</strain>
    </source>
</reference>